<accession>A0A835WGX2</accession>
<organism evidence="2 3">
    <name type="scientific">Chlamydomonas schloesseri</name>
    <dbReference type="NCBI Taxonomy" id="2026947"/>
    <lineage>
        <taxon>Eukaryota</taxon>
        <taxon>Viridiplantae</taxon>
        <taxon>Chlorophyta</taxon>
        <taxon>core chlorophytes</taxon>
        <taxon>Chlorophyceae</taxon>
        <taxon>CS clade</taxon>
        <taxon>Chlamydomonadales</taxon>
        <taxon>Chlamydomonadaceae</taxon>
        <taxon>Chlamydomonas</taxon>
    </lineage>
</organism>
<name>A0A835WGX2_9CHLO</name>
<dbReference type="AlphaFoldDB" id="A0A835WGX2"/>
<evidence type="ECO:0000313" key="2">
    <source>
        <dbReference type="EMBL" id="KAG2447312.1"/>
    </source>
</evidence>
<dbReference type="Pfam" id="PF05726">
    <property type="entry name" value="Pirin_C"/>
    <property type="match status" value="1"/>
</dbReference>
<dbReference type="CDD" id="cd02247">
    <property type="entry name" value="cupin_pirin_C"/>
    <property type="match status" value="1"/>
</dbReference>
<evidence type="ECO:0000259" key="1">
    <source>
        <dbReference type="Pfam" id="PF05726"/>
    </source>
</evidence>
<dbReference type="InterPro" id="IPR008778">
    <property type="entry name" value="Pirin_C_dom"/>
</dbReference>
<dbReference type="PANTHER" id="PTHR13903">
    <property type="entry name" value="PIRIN-RELATED"/>
    <property type="match status" value="1"/>
</dbReference>
<protein>
    <recommendedName>
        <fullName evidence="1">Pirin C-terminal domain-containing protein</fullName>
    </recommendedName>
</protein>
<comment type="caution">
    <text evidence="2">The sequence shown here is derived from an EMBL/GenBank/DDBJ whole genome shotgun (WGS) entry which is preliminary data.</text>
</comment>
<gene>
    <name evidence="2" type="ORF">HYH02_007642</name>
</gene>
<dbReference type="OrthoDB" id="198735at2759"/>
<dbReference type="Proteomes" id="UP000613740">
    <property type="component" value="Unassembled WGS sequence"/>
</dbReference>
<dbReference type="InterPro" id="IPR012093">
    <property type="entry name" value="Pirin"/>
</dbReference>
<dbReference type="InterPro" id="IPR014710">
    <property type="entry name" value="RmlC-like_jellyroll"/>
</dbReference>
<sequence length="154" mass="16300">MLCAACRWRGRPAAACASWPATSTSGGVTGPIKMRNPGLLMDVRLAAGGNFTQEVPEGWNGFCYVYEGEGKISGSRAQPEQTLVLGPGDHLVAAAGGGAAGLKFLLVAGKPIGEPIVQHGPFVMNTEEEIQQAFLDYRTGQLQRSQDDLPEDEL</sequence>
<reference evidence="2" key="1">
    <citation type="journal article" date="2020" name="bioRxiv">
        <title>Comparative genomics of Chlamydomonas.</title>
        <authorList>
            <person name="Craig R.J."/>
            <person name="Hasan A.R."/>
            <person name="Ness R.W."/>
            <person name="Keightley P.D."/>
        </authorList>
    </citation>
    <scope>NUCLEOTIDE SEQUENCE</scope>
    <source>
        <strain evidence="2">CCAP 11/173</strain>
    </source>
</reference>
<dbReference type="SUPFAM" id="SSF51182">
    <property type="entry name" value="RmlC-like cupins"/>
    <property type="match status" value="1"/>
</dbReference>
<evidence type="ECO:0000313" key="3">
    <source>
        <dbReference type="Proteomes" id="UP000613740"/>
    </source>
</evidence>
<keyword evidence="3" id="KW-1185">Reference proteome</keyword>
<proteinExistence type="predicted"/>
<feature type="domain" description="Pirin C-terminal" evidence="1">
    <location>
        <begin position="41"/>
        <end position="142"/>
    </location>
</feature>
<dbReference type="EMBL" id="JAEHOD010000022">
    <property type="protein sequence ID" value="KAG2447312.1"/>
    <property type="molecule type" value="Genomic_DNA"/>
</dbReference>
<dbReference type="Gene3D" id="2.60.120.10">
    <property type="entry name" value="Jelly Rolls"/>
    <property type="match status" value="2"/>
</dbReference>
<dbReference type="PANTHER" id="PTHR13903:SF8">
    <property type="entry name" value="PIRIN"/>
    <property type="match status" value="1"/>
</dbReference>
<dbReference type="InterPro" id="IPR011051">
    <property type="entry name" value="RmlC_Cupin_sf"/>
</dbReference>